<feature type="signal peptide" evidence="2">
    <location>
        <begin position="1"/>
        <end position="27"/>
    </location>
</feature>
<dbReference type="SUPFAM" id="SSF57302">
    <property type="entry name" value="Snake toxin-like"/>
    <property type="match status" value="1"/>
</dbReference>
<keyword evidence="1" id="KW-0472">Membrane</keyword>
<keyword evidence="5" id="KW-1185">Reference proteome</keyword>
<name>A0A8W8I2F6_MAGGI</name>
<evidence type="ECO:0000256" key="2">
    <source>
        <dbReference type="SAM" id="SignalP"/>
    </source>
</evidence>
<dbReference type="EnsemblMetazoa" id="G1198.4">
    <property type="protein sequence ID" value="G1198.4:cds"/>
    <property type="gene ID" value="G1198"/>
</dbReference>
<dbReference type="InterPro" id="IPR045860">
    <property type="entry name" value="Snake_toxin-like_sf"/>
</dbReference>
<evidence type="ECO:0000313" key="4">
    <source>
        <dbReference type="EnsemblMetazoa" id="G1198.3:cds"/>
    </source>
</evidence>
<dbReference type="EnsemblMetazoa" id="G1198.3">
    <property type="protein sequence ID" value="G1198.3:cds"/>
    <property type="gene ID" value="G1198"/>
</dbReference>
<evidence type="ECO:0000313" key="5">
    <source>
        <dbReference type="Proteomes" id="UP000005408"/>
    </source>
</evidence>
<dbReference type="Pfam" id="PF00087">
    <property type="entry name" value="Toxin_TOLIP"/>
    <property type="match status" value="1"/>
</dbReference>
<keyword evidence="1" id="KW-1133">Transmembrane helix</keyword>
<evidence type="ECO:0000259" key="3">
    <source>
        <dbReference type="Pfam" id="PF00087"/>
    </source>
</evidence>
<keyword evidence="1" id="KW-0812">Transmembrane</keyword>
<evidence type="ECO:0000256" key="1">
    <source>
        <dbReference type="SAM" id="Phobius"/>
    </source>
</evidence>
<dbReference type="Gene3D" id="2.10.60.10">
    <property type="entry name" value="CD59"/>
    <property type="match status" value="1"/>
</dbReference>
<accession>A0A8W8I2F6</accession>
<dbReference type="CDD" id="cd00117">
    <property type="entry name" value="TFP"/>
    <property type="match status" value="1"/>
</dbReference>
<feature type="transmembrane region" description="Helical" evidence="1">
    <location>
        <begin position="119"/>
        <end position="137"/>
    </location>
</feature>
<proteinExistence type="predicted"/>
<organism evidence="4 5">
    <name type="scientific">Magallana gigas</name>
    <name type="common">Pacific oyster</name>
    <name type="synonym">Crassostrea gigas</name>
    <dbReference type="NCBI Taxonomy" id="29159"/>
    <lineage>
        <taxon>Eukaryota</taxon>
        <taxon>Metazoa</taxon>
        <taxon>Spiralia</taxon>
        <taxon>Lophotrochozoa</taxon>
        <taxon>Mollusca</taxon>
        <taxon>Bivalvia</taxon>
        <taxon>Autobranchia</taxon>
        <taxon>Pteriomorphia</taxon>
        <taxon>Ostreida</taxon>
        <taxon>Ostreoidea</taxon>
        <taxon>Ostreidae</taxon>
        <taxon>Magallana</taxon>
    </lineage>
</organism>
<dbReference type="EnsemblMetazoa" id="G1198.2">
    <property type="protein sequence ID" value="G1198.2:cds"/>
    <property type="gene ID" value="G1198"/>
</dbReference>
<keyword evidence="2" id="KW-0732">Signal</keyword>
<dbReference type="AlphaFoldDB" id="A0A8W8I2F6"/>
<feature type="domain" description="Snake toxin/toxin-like" evidence="3">
    <location>
        <begin position="28"/>
        <end position="109"/>
    </location>
</feature>
<dbReference type="InterPro" id="IPR035076">
    <property type="entry name" value="Toxin/TOLIP"/>
</dbReference>
<reference evidence="4" key="1">
    <citation type="submission" date="2022-08" db="UniProtKB">
        <authorList>
            <consortium name="EnsemblMetazoa"/>
        </authorList>
    </citation>
    <scope>IDENTIFICATION</scope>
    <source>
        <strain evidence="4">05x7-T-G4-1.051#20</strain>
    </source>
</reference>
<dbReference type="Proteomes" id="UP000005408">
    <property type="component" value="Unassembled WGS sequence"/>
</dbReference>
<protein>
    <recommendedName>
        <fullName evidence="3">Snake toxin/toxin-like domain-containing protein</fullName>
    </recommendedName>
</protein>
<feature type="chain" id="PRO_5042430740" description="Snake toxin/toxin-like domain-containing protein" evidence="2">
    <location>
        <begin position="28"/>
        <end position="141"/>
    </location>
</feature>
<sequence length="141" mass="16255">MNFYSVLSRDILLRIFILGMNLDTSLGLKCYNCTTRWEFDACVLHPNQTNFITCETHQNVCMVQRNETFGKFEVLVRRCATSCLPHCGIWGDDIDTERCYSCCTTDLCNTDNSANKRPVLSVTLNMINIFLLLYMYSNTFS</sequence>